<dbReference type="EMBL" id="BMCP01000002">
    <property type="protein sequence ID" value="GGE41192.1"/>
    <property type="molecule type" value="Genomic_DNA"/>
</dbReference>
<evidence type="ECO:0000259" key="1">
    <source>
        <dbReference type="Pfam" id="PF01979"/>
    </source>
</evidence>
<dbReference type="RefSeq" id="WP_188409429.1">
    <property type="nucleotide sequence ID" value="NZ_BMCP01000002.1"/>
</dbReference>
<dbReference type="InterPro" id="IPR051781">
    <property type="entry name" value="Metallo-dep_Hydrolase"/>
</dbReference>
<dbReference type="PANTHER" id="PTHR43135:SF3">
    <property type="entry name" value="ALPHA-D-RIBOSE 1-METHYLPHOSPHONATE 5-TRIPHOSPHATE DIPHOSPHATASE"/>
    <property type="match status" value="1"/>
</dbReference>
<dbReference type="CDD" id="cd01299">
    <property type="entry name" value="Met_dep_hydrolase_A"/>
    <property type="match status" value="1"/>
</dbReference>
<keyword evidence="3" id="KW-1185">Reference proteome</keyword>
<dbReference type="SUPFAM" id="SSF51338">
    <property type="entry name" value="Composite domain of metallo-dependent hydrolases"/>
    <property type="match status" value="2"/>
</dbReference>
<sequence length="424" mass="45609">MPEFLLHNLRLLDPEAGRLVSGMKVLVRDDRFVGVGSDVDAPPEVPRLDLGGRVLMPGLIDCHAHIMSIKTKWANNTLMHMTHSFANAAAAIKLRKILMRGFTTIRDAAGADMGHRDAVASGLLVGPRLFVCGRGISQTGGHGDFRTRVDHAFPCACHHLSAGTTGGIARLADGVTEVRRAVRDEIRLGADQIKVFASGGVGSDADPIHFLQYSMDELRAIVEETENGATYAMAHAYTAEAIYRAVDAGIRTIEHGNFLDAHAADLMAEREAYLVPTLVAYEATMKFGREQGYPEQNMKKNEYVLSVGTQSLEVAKAAGVKTAFGTDLIGELDSHQSEEFEIRARVLSNAEVIRSATTIAAEVVRRVGELGVIAEGAYADALVLDGNPLEDIGLLASGGDDIRVIMKDGKLWKNELGLQLGGEA</sequence>
<evidence type="ECO:0000313" key="3">
    <source>
        <dbReference type="Proteomes" id="UP000602745"/>
    </source>
</evidence>
<dbReference type="InterPro" id="IPR011059">
    <property type="entry name" value="Metal-dep_hydrolase_composite"/>
</dbReference>
<reference evidence="2" key="2">
    <citation type="submission" date="2020-09" db="EMBL/GenBank/DDBJ databases">
        <authorList>
            <person name="Sun Q."/>
            <person name="Sedlacek I."/>
        </authorList>
    </citation>
    <scope>NUCLEOTIDE SEQUENCE</scope>
    <source>
        <strain evidence="2">CCM 7684</strain>
    </source>
</reference>
<dbReference type="GO" id="GO:0016810">
    <property type="term" value="F:hydrolase activity, acting on carbon-nitrogen (but not peptide) bonds"/>
    <property type="evidence" value="ECO:0007669"/>
    <property type="project" value="InterPro"/>
</dbReference>
<dbReference type="PANTHER" id="PTHR43135">
    <property type="entry name" value="ALPHA-D-RIBOSE 1-METHYLPHOSPHONATE 5-TRIPHOSPHATE DIPHOSPHATASE"/>
    <property type="match status" value="1"/>
</dbReference>
<protein>
    <submittedName>
        <fullName evidence="2">Peptidase M38</fullName>
    </submittedName>
</protein>
<dbReference type="AlphaFoldDB" id="A0A8J2YDW5"/>
<comment type="caution">
    <text evidence="2">The sequence shown here is derived from an EMBL/GenBank/DDBJ whole genome shotgun (WGS) entry which is preliminary data.</text>
</comment>
<accession>A0A8J2YDW5</accession>
<dbReference type="InterPro" id="IPR057744">
    <property type="entry name" value="OTAase-like"/>
</dbReference>
<dbReference type="InterPro" id="IPR032466">
    <property type="entry name" value="Metal_Hydrolase"/>
</dbReference>
<feature type="domain" description="Amidohydrolase-related" evidence="1">
    <location>
        <begin position="54"/>
        <end position="410"/>
    </location>
</feature>
<dbReference type="InterPro" id="IPR006680">
    <property type="entry name" value="Amidohydro-rel"/>
</dbReference>
<name>A0A8J2YDW5_9RHOB</name>
<proteinExistence type="predicted"/>
<dbReference type="Gene3D" id="3.20.20.140">
    <property type="entry name" value="Metal-dependent hydrolases"/>
    <property type="match status" value="1"/>
</dbReference>
<reference evidence="2" key="1">
    <citation type="journal article" date="2014" name="Int. J. Syst. Evol. Microbiol.">
        <title>Complete genome sequence of Corynebacterium casei LMG S-19264T (=DSM 44701T), isolated from a smear-ripened cheese.</title>
        <authorList>
            <consortium name="US DOE Joint Genome Institute (JGI-PGF)"/>
            <person name="Walter F."/>
            <person name="Albersmeier A."/>
            <person name="Kalinowski J."/>
            <person name="Ruckert C."/>
        </authorList>
    </citation>
    <scope>NUCLEOTIDE SEQUENCE</scope>
    <source>
        <strain evidence="2">CCM 7684</strain>
    </source>
</reference>
<dbReference type="Proteomes" id="UP000602745">
    <property type="component" value="Unassembled WGS sequence"/>
</dbReference>
<dbReference type="SUPFAM" id="SSF51556">
    <property type="entry name" value="Metallo-dependent hydrolases"/>
    <property type="match status" value="1"/>
</dbReference>
<evidence type="ECO:0000313" key="2">
    <source>
        <dbReference type="EMBL" id="GGE41192.1"/>
    </source>
</evidence>
<organism evidence="2 3">
    <name type="scientific">Agaricicola taiwanensis</name>
    <dbReference type="NCBI Taxonomy" id="591372"/>
    <lineage>
        <taxon>Bacteria</taxon>
        <taxon>Pseudomonadati</taxon>
        <taxon>Pseudomonadota</taxon>
        <taxon>Alphaproteobacteria</taxon>
        <taxon>Rhodobacterales</taxon>
        <taxon>Paracoccaceae</taxon>
        <taxon>Agaricicola</taxon>
    </lineage>
</organism>
<gene>
    <name evidence="2" type="ORF">GCM10007276_18220</name>
</gene>
<dbReference type="Pfam" id="PF01979">
    <property type="entry name" value="Amidohydro_1"/>
    <property type="match status" value="1"/>
</dbReference>
<dbReference type="Gene3D" id="2.30.40.10">
    <property type="entry name" value="Urease, subunit C, domain 1"/>
    <property type="match status" value="1"/>
</dbReference>